<sequence>MKFSALVSSLFVAFAAAACQDGTYSCVGNTPATCSGGVAVKGAACADNQNCTIINGGAVCKEL</sequence>
<evidence type="ECO:0000313" key="3">
    <source>
        <dbReference type="Proteomes" id="UP001583177"/>
    </source>
</evidence>
<comment type="caution">
    <text evidence="2">The sequence shown here is derived from an EMBL/GenBank/DDBJ whole genome shotgun (WGS) entry which is preliminary data.</text>
</comment>
<gene>
    <name evidence="2" type="ORF">Daus18300_004283</name>
</gene>
<keyword evidence="1" id="KW-0732">Signal</keyword>
<reference evidence="2 3" key="1">
    <citation type="journal article" date="2024" name="IMA Fungus">
        <title>IMA Genome - F19 : A genome assembly and annotation guide to empower mycologists, including annotated draft genome sequences of Ceratocystis pirilliformis, Diaporthe australafricana, Fusarium ophioides, Paecilomyces lecythidis, and Sporothrix stenoceras.</title>
        <authorList>
            <person name="Aylward J."/>
            <person name="Wilson A.M."/>
            <person name="Visagie C.M."/>
            <person name="Spraker J."/>
            <person name="Barnes I."/>
            <person name="Buitendag C."/>
            <person name="Ceriani C."/>
            <person name="Del Mar Angel L."/>
            <person name="du Plessis D."/>
            <person name="Fuchs T."/>
            <person name="Gasser K."/>
            <person name="Kramer D."/>
            <person name="Li W."/>
            <person name="Munsamy K."/>
            <person name="Piso A."/>
            <person name="Price J.L."/>
            <person name="Sonnekus B."/>
            <person name="Thomas C."/>
            <person name="van der Nest A."/>
            <person name="van Dijk A."/>
            <person name="van Heerden A."/>
            <person name="van Vuuren N."/>
            <person name="Yilmaz N."/>
            <person name="Duong T.A."/>
            <person name="van der Merwe N.A."/>
            <person name="Wingfield M.J."/>
            <person name="Wingfield B.D."/>
        </authorList>
    </citation>
    <scope>NUCLEOTIDE SEQUENCE [LARGE SCALE GENOMIC DNA]</scope>
    <source>
        <strain evidence="2 3">CMW 18300</strain>
    </source>
</reference>
<feature type="signal peptide" evidence="1">
    <location>
        <begin position="1"/>
        <end position="17"/>
    </location>
</feature>
<proteinExistence type="predicted"/>
<name>A0ABR3XAM0_9PEZI</name>
<dbReference type="Proteomes" id="UP001583177">
    <property type="component" value="Unassembled WGS sequence"/>
</dbReference>
<dbReference type="EMBL" id="JAWRVE010000028">
    <property type="protein sequence ID" value="KAL1872737.1"/>
    <property type="molecule type" value="Genomic_DNA"/>
</dbReference>
<keyword evidence="3" id="KW-1185">Reference proteome</keyword>
<protein>
    <submittedName>
        <fullName evidence="2">Uncharacterized protein</fullName>
    </submittedName>
</protein>
<feature type="chain" id="PRO_5045360289" evidence="1">
    <location>
        <begin position="18"/>
        <end position="63"/>
    </location>
</feature>
<evidence type="ECO:0000313" key="2">
    <source>
        <dbReference type="EMBL" id="KAL1872737.1"/>
    </source>
</evidence>
<evidence type="ECO:0000256" key="1">
    <source>
        <dbReference type="SAM" id="SignalP"/>
    </source>
</evidence>
<accession>A0ABR3XAM0</accession>
<dbReference type="PROSITE" id="PS51257">
    <property type="entry name" value="PROKAR_LIPOPROTEIN"/>
    <property type="match status" value="1"/>
</dbReference>
<organism evidence="2 3">
    <name type="scientific">Diaporthe australafricana</name>
    <dbReference type="NCBI Taxonomy" id="127596"/>
    <lineage>
        <taxon>Eukaryota</taxon>
        <taxon>Fungi</taxon>
        <taxon>Dikarya</taxon>
        <taxon>Ascomycota</taxon>
        <taxon>Pezizomycotina</taxon>
        <taxon>Sordariomycetes</taxon>
        <taxon>Sordariomycetidae</taxon>
        <taxon>Diaporthales</taxon>
        <taxon>Diaporthaceae</taxon>
        <taxon>Diaporthe</taxon>
    </lineage>
</organism>